<dbReference type="GO" id="GO:0015969">
    <property type="term" value="P:guanosine tetraphosphate metabolic process"/>
    <property type="evidence" value="ECO:0007669"/>
    <property type="project" value="InterPro"/>
</dbReference>
<dbReference type="SUPFAM" id="SSF109604">
    <property type="entry name" value="HD-domain/PDEase-like"/>
    <property type="match status" value="1"/>
</dbReference>
<dbReference type="InterPro" id="IPR004095">
    <property type="entry name" value="TGS"/>
</dbReference>
<keyword evidence="4" id="KW-0418">Kinase</keyword>
<dbReference type="NCBIfam" id="TIGR00691">
    <property type="entry name" value="spoT_relA"/>
    <property type="match status" value="1"/>
</dbReference>
<dbReference type="FunFam" id="3.10.20.30:FF:000002">
    <property type="entry name" value="GTP pyrophosphokinase (RelA/SpoT)"/>
    <property type="match status" value="1"/>
</dbReference>
<dbReference type="Gene3D" id="1.10.3210.10">
    <property type="entry name" value="Hypothetical protein af1432"/>
    <property type="match status" value="1"/>
</dbReference>
<dbReference type="SMART" id="SM00954">
    <property type="entry name" value="RelA_SpoT"/>
    <property type="match status" value="1"/>
</dbReference>
<comment type="similarity">
    <text evidence="1">Belongs to the relA/spoT family.</text>
</comment>
<keyword evidence="4" id="KW-0808">Transferase</keyword>
<dbReference type="EMBL" id="MN577574">
    <property type="protein sequence ID" value="QGT51383.1"/>
    <property type="molecule type" value="Genomic_DNA"/>
</dbReference>
<dbReference type="InterPro" id="IPR007685">
    <property type="entry name" value="RelA_SpoT"/>
</dbReference>
<dbReference type="PROSITE" id="PS51880">
    <property type="entry name" value="TGS"/>
    <property type="match status" value="1"/>
</dbReference>
<dbReference type="InterPro" id="IPR004811">
    <property type="entry name" value="RelA/Spo_fam"/>
</dbReference>
<gene>
    <name evidence="4" type="primary">relA</name>
    <name evidence="4" type="ORF">Unknown280_0750</name>
</gene>
<dbReference type="GO" id="GO:0015949">
    <property type="term" value="P:nucleobase-containing small molecule interconversion"/>
    <property type="evidence" value="ECO:0007669"/>
    <property type="project" value="UniProtKB-ARBA"/>
</dbReference>
<dbReference type="SUPFAM" id="SSF81271">
    <property type="entry name" value="TGS-like"/>
    <property type="match status" value="1"/>
</dbReference>
<reference evidence="4" key="1">
    <citation type="journal article" date="2020" name="J. ISSAAS">
        <title>Lactobacilli and other gastrointestinal microbiota of Peromyscus leucopus, reservoir host for agents of Lyme disease and other zoonoses in North America.</title>
        <authorList>
            <person name="Milovic A."/>
            <person name="Bassam K."/>
            <person name="Shao H."/>
            <person name="Chatzistamou I."/>
            <person name="Tufts D.M."/>
            <person name="Diuk-Wasser M."/>
            <person name="Barbour A.G."/>
        </authorList>
    </citation>
    <scope>NUCLEOTIDE SEQUENCE</scope>
    <source>
        <strain evidence="4">LL50</strain>
    </source>
</reference>
<protein>
    <submittedName>
        <fullName evidence="4">GTP pyrophosphokinase</fullName>
    </submittedName>
</protein>
<evidence type="ECO:0000256" key="2">
    <source>
        <dbReference type="SAM" id="MobiDB-lite"/>
    </source>
</evidence>
<dbReference type="Gene3D" id="3.10.20.30">
    <property type="match status" value="1"/>
</dbReference>
<evidence type="ECO:0000256" key="1">
    <source>
        <dbReference type="RuleBase" id="RU003847"/>
    </source>
</evidence>
<dbReference type="Pfam" id="PF02824">
    <property type="entry name" value="TGS"/>
    <property type="match status" value="1"/>
</dbReference>
<dbReference type="InterPro" id="IPR043519">
    <property type="entry name" value="NT_sf"/>
</dbReference>
<dbReference type="SUPFAM" id="SSF81301">
    <property type="entry name" value="Nucleotidyltransferase"/>
    <property type="match status" value="1"/>
</dbReference>
<dbReference type="InterPro" id="IPR012676">
    <property type="entry name" value="TGS-like"/>
</dbReference>
<organism evidence="4">
    <name type="scientific">uncultured Spirochaetaceae bacterium</name>
    <dbReference type="NCBI Taxonomy" id="201186"/>
    <lineage>
        <taxon>Bacteria</taxon>
        <taxon>Pseudomonadati</taxon>
        <taxon>Spirochaetota</taxon>
        <taxon>Spirochaetia</taxon>
        <taxon>Spirochaetales</taxon>
        <taxon>Spirochaetaceae</taxon>
        <taxon>environmental samples</taxon>
    </lineage>
</organism>
<evidence type="ECO:0000259" key="3">
    <source>
        <dbReference type="PROSITE" id="PS51880"/>
    </source>
</evidence>
<dbReference type="GO" id="GO:0005886">
    <property type="term" value="C:plasma membrane"/>
    <property type="evidence" value="ECO:0007669"/>
    <property type="project" value="TreeGrafter"/>
</dbReference>
<feature type="domain" description="TGS" evidence="3">
    <location>
        <begin position="403"/>
        <end position="464"/>
    </location>
</feature>
<dbReference type="InterPro" id="IPR033655">
    <property type="entry name" value="TGS_RelA/SpoT"/>
</dbReference>
<dbReference type="PANTHER" id="PTHR21262">
    <property type="entry name" value="GUANOSINE-3',5'-BIS DIPHOSPHATE 3'-PYROPHOSPHOHYDROLASE"/>
    <property type="match status" value="1"/>
</dbReference>
<accession>A0A650ENX2</accession>
<comment type="function">
    <text evidence="1">In eubacteria ppGpp (guanosine 3'-diphosphate 5'-diphosphate) is a mediator of the stringent response that coordinates a variety of cellular activities in response to changes in nutritional abundance.</text>
</comment>
<feature type="region of interest" description="Disordered" evidence="2">
    <location>
        <begin position="516"/>
        <end position="541"/>
    </location>
</feature>
<dbReference type="AlphaFoldDB" id="A0A650ENX2"/>
<dbReference type="GO" id="GO:0016301">
    <property type="term" value="F:kinase activity"/>
    <property type="evidence" value="ECO:0007669"/>
    <property type="project" value="UniProtKB-KW"/>
</dbReference>
<dbReference type="Pfam" id="PF04607">
    <property type="entry name" value="RelA_SpoT"/>
    <property type="match status" value="1"/>
</dbReference>
<dbReference type="Pfam" id="PF13328">
    <property type="entry name" value="HD_4"/>
    <property type="match status" value="1"/>
</dbReference>
<dbReference type="InterPro" id="IPR012675">
    <property type="entry name" value="Beta-grasp_dom_sf"/>
</dbReference>
<name>A0A650ENX2_9SPIO</name>
<dbReference type="Gene3D" id="3.30.460.10">
    <property type="entry name" value="Beta Polymerase, domain 2"/>
    <property type="match status" value="1"/>
</dbReference>
<dbReference type="CDD" id="cd01668">
    <property type="entry name" value="TGS_RSH"/>
    <property type="match status" value="1"/>
</dbReference>
<dbReference type="PANTHER" id="PTHR21262:SF31">
    <property type="entry name" value="GTP PYROPHOSPHOKINASE"/>
    <property type="match status" value="1"/>
</dbReference>
<evidence type="ECO:0000313" key="4">
    <source>
        <dbReference type="EMBL" id="QGT51383.1"/>
    </source>
</evidence>
<dbReference type="CDD" id="cd05399">
    <property type="entry name" value="NT_Rel-Spo_like"/>
    <property type="match status" value="1"/>
</dbReference>
<proteinExistence type="inferred from homology"/>
<dbReference type="FunFam" id="3.30.460.10:FF:000001">
    <property type="entry name" value="GTP pyrophosphokinase RelA"/>
    <property type="match status" value="1"/>
</dbReference>
<sequence>MTQEEFVFNNEITDTDFLIESFFEFFPSYKTERNTIFSAWNFLLEKTSGLMRTCGRPYFLHPLRVASILAQNNLDSDSIVSGLFHNILSVENVNVEEIEKKFGRDVATIIQGTAKITALPISSSQGGVRKTLQQADSIRKMLFAMVDDVRVILVKLADRLDRLRNLKGFDEKTRRAVAFEAIDIWAPLADRLGMSSEKNEFEDLSLKYSNPDVFAQIKAIVAQKKNERSGYLEKAVNEIQAAAKNAGIEISVSSRAKHFYSIYQKMRKRNKEASELFDLLALRVLCKSVGECYTILGLVHNLWKPLEGRFKDYIAMPKSNGYQSLHTTVICHGKPLEIQIRTDEMHRVAEHGVASHWLYKKGSSHDLVDVKNLSIFNRLRNLCDEHSADENFFSEFKNELLRDEIVVFTPKGDVIRLPLGSTPIDFAYAIHSEIGEKIVGAKANGKIIPLGTPLENTQIIEVITNPQTHPVEGWLKFAKTSKARQKIRAWLSANDTNYETKNSSAVKAEKITVASSNAPAQKISHKKGTNPNNPPSHHSGKIRVENSKDFLVSIAKCCSPKYPDAICGYVSRARGITVHRANCLTYLRIPNLEKRSVKVEWEKE</sequence>